<dbReference type="OrthoDB" id="2651753at2"/>
<protein>
    <submittedName>
        <fullName evidence="2">DUF4255 domain-containing protein</fullName>
    </submittedName>
</protein>
<dbReference type="InterPro" id="IPR025351">
    <property type="entry name" value="Pvc16_N"/>
</dbReference>
<dbReference type="EMBL" id="VCIW01000001">
    <property type="protein sequence ID" value="TLS53982.1"/>
    <property type="molecule type" value="Genomic_DNA"/>
</dbReference>
<evidence type="ECO:0000313" key="2">
    <source>
        <dbReference type="EMBL" id="TLS53982.1"/>
    </source>
</evidence>
<reference evidence="2 3" key="1">
    <citation type="submission" date="2019-05" db="EMBL/GenBank/DDBJ databases">
        <authorList>
            <person name="Narsing Rao M.P."/>
            <person name="Li W.J."/>
        </authorList>
    </citation>
    <scope>NUCLEOTIDE SEQUENCE [LARGE SCALE GENOMIC DNA]</scope>
    <source>
        <strain evidence="2 3">SYSU_K30003</strain>
    </source>
</reference>
<proteinExistence type="predicted"/>
<accession>A0A5R9GBY5</accession>
<evidence type="ECO:0000259" key="1">
    <source>
        <dbReference type="Pfam" id="PF14065"/>
    </source>
</evidence>
<evidence type="ECO:0000313" key="3">
    <source>
        <dbReference type="Proteomes" id="UP000309676"/>
    </source>
</evidence>
<sequence length="189" mass="20434">MAEYTVIADVGMSIVGLLREALVPDLIAHPDGVGLAHPADRGDLNLSLFLYGVKENTDYRSSDYIDGGGGELRFPPIALDLFYLVTAHSASDILSRGIDEHRILGKTIQTLYDNAALKGGQLVGSLAGSGQTIKIAKQDVPLETVINFFPDSPYKLSLSYAVGPVFVDSTRTRSVSRVTERRIKLQDKG</sequence>
<gene>
    <name evidence="2" type="ORF">FE782_01120</name>
</gene>
<keyword evidence="3" id="KW-1185">Reference proteome</keyword>
<name>A0A5R9GBY5_9BACL</name>
<organism evidence="2 3">
    <name type="scientific">Paenibacillus antri</name>
    <dbReference type="NCBI Taxonomy" id="2582848"/>
    <lineage>
        <taxon>Bacteria</taxon>
        <taxon>Bacillati</taxon>
        <taxon>Bacillota</taxon>
        <taxon>Bacilli</taxon>
        <taxon>Bacillales</taxon>
        <taxon>Paenibacillaceae</taxon>
        <taxon>Paenibacillus</taxon>
    </lineage>
</organism>
<feature type="domain" description="Pvc16 N-terminal" evidence="1">
    <location>
        <begin position="10"/>
        <end position="179"/>
    </location>
</feature>
<dbReference type="Proteomes" id="UP000309676">
    <property type="component" value="Unassembled WGS sequence"/>
</dbReference>
<dbReference type="AlphaFoldDB" id="A0A5R9GBY5"/>
<dbReference type="Pfam" id="PF14065">
    <property type="entry name" value="Pvc16_N"/>
    <property type="match status" value="1"/>
</dbReference>
<comment type="caution">
    <text evidence="2">The sequence shown here is derived from an EMBL/GenBank/DDBJ whole genome shotgun (WGS) entry which is preliminary data.</text>
</comment>